<keyword evidence="2" id="KW-1185">Reference proteome</keyword>
<proteinExistence type="predicted"/>
<feature type="non-terminal residue" evidence="1">
    <location>
        <position position="1"/>
    </location>
</feature>
<dbReference type="Proteomes" id="UP001331936">
    <property type="component" value="Unassembled WGS sequence"/>
</dbReference>
<comment type="caution">
    <text evidence="1">The sequence shown here is derived from an EMBL/GenBank/DDBJ whole genome shotgun (WGS) entry which is preliminary data.</text>
</comment>
<evidence type="ECO:0008006" key="3">
    <source>
        <dbReference type="Google" id="ProtNLM"/>
    </source>
</evidence>
<name>A0ABU7JSD6_9NOCA</name>
<protein>
    <recommendedName>
        <fullName evidence="3">FUSC family protein</fullName>
    </recommendedName>
</protein>
<sequence>AASARHTLPATVPPRVGRILDTADQVASILTVAGRHGGLRPGSASGAAAREDALRPLWDAVRTARRAAATAVARHSPQT</sequence>
<evidence type="ECO:0000313" key="1">
    <source>
        <dbReference type="EMBL" id="MEE2032941.1"/>
    </source>
</evidence>
<reference evidence="1 2" key="1">
    <citation type="submission" date="2023-08" db="EMBL/GenBank/DDBJ databases">
        <authorList>
            <person name="Girao M."/>
            <person name="Carvalho M.F."/>
        </authorList>
    </citation>
    <scope>NUCLEOTIDE SEQUENCE [LARGE SCALE GENOMIC DNA]</scope>
    <source>
        <strain evidence="1 2">CC-R104</strain>
    </source>
</reference>
<accession>A0ABU7JSD6</accession>
<evidence type="ECO:0000313" key="2">
    <source>
        <dbReference type="Proteomes" id="UP001331936"/>
    </source>
</evidence>
<gene>
    <name evidence="1" type="ORF">Q8814_12585</name>
</gene>
<dbReference type="EMBL" id="JAUZMZ010000061">
    <property type="protein sequence ID" value="MEE2032941.1"/>
    <property type="molecule type" value="Genomic_DNA"/>
</dbReference>
<organism evidence="1 2">
    <name type="scientific">Rhodococcus chondri</name>
    <dbReference type="NCBI Taxonomy" id="3065941"/>
    <lineage>
        <taxon>Bacteria</taxon>
        <taxon>Bacillati</taxon>
        <taxon>Actinomycetota</taxon>
        <taxon>Actinomycetes</taxon>
        <taxon>Mycobacteriales</taxon>
        <taxon>Nocardiaceae</taxon>
        <taxon>Rhodococcus</taxon>
    </lineage>
</organism>